<feature type="signal peptide" evidence="1">
    <location>
        <begin position="1"/>
        <end position="22"/>
    </location>
</feature>
<feature type="chain" id="PRO_5002660569" evidence="1">
    <location>
        <begin position="23"/>
        <end position="79"/>
    </location>
</feature>
<dbReference type="OrthoDB" id="7877134at2"/>
<sequence length="79" mass="8456">MFRKTTALAAALTLTACTQFPALDRAVPAEEQTGPYPRLAPIGALVAQTEDPRIAPGDEAALAARRAALRARADRLRRD</sequence>
<protein>
    <submittedName>
        <fullName evidence="2">Uncharacterized protein</fullName>
    </submittedName>
</protein>
<dbReference type="HOGENOM" id="CLU_2602533_0_0_5"/>
<keyword evidence="1" id="KW-0732">Signal</keyword>
<dbReference type="STRING" id="252305.OB2597_00935"/>
<proteinExistence type="predicted"/>
<evidence type="ECO:0000313" key="2">
    <source>
        <dbReference type="EMBL" id="EAQ01938.1"/>
    </source>
</evidence>
<evidence type="ECO:0000313" key="3">
    <source>
        <dbReference type="Proteomes" id="UP000004318"/>
    </source>
</evidence>
<dbReference type="AlphaFoldDB" id="A3U204"/>
<dbReference type="RefSeq" id="WP_009804441.1">
    <property type="nucleotide sequence ID" value="NZ_CH724131.1"/>
</dbReference>
<accession>A3U204</accession>
<reference evidence="2 3" key="1">
    <citation type="journal article" date="2010" name="J. Bacteriol.">
        <title>Genome sequences of Oceanicola granulosus HTCC2516(T) and Oceanicola batsensis HTCC2597(TDelta).</title>
        <authorList>
            <person name="Thrash J.C."/>
            <person name="Cho J.C."/>
            <person name="Vergin K.L."/>
            <person name="Giovannoni S.J."/>
        </authorList>
    </citation>
    <scope>NUCLEOTIDE SEQUENCE [LARGE SCALE GENOMIC DNA]</scope>
    <source>
        <strain evidence="3">ATCC BAA-863 / DSM 15984 / KCTC 12145 / HTCC2597</strain>
    </source>
</reference>
<name>A3U204_PSEBH</name>
<dbReference type="PROSITE" id="PS51257">
    <property type="entry name" value="PROKAR_LIPOPROTEIN"/>
    <property type="match status" value="1"/>
</dbReference>
<evidence type="ECO:0000256" key="1">
    <source>
        <dbReference type="SAM" id="SignalP"/>
    </source>
</evidence>
<comment type="caution">
    <text evidence="2">The sequence shown here is derived from an EMBL/GenBank/DDBJ whole genome shotgun (WGS) entry which is preliminary data.</text>
</comment>
<dbReference type="eggNOG" id="ENOG5031949">
    <property type="taxonomic scope" value="Bacteria"/>
</dbReference>
<organism evidence="2 3">
    <name type="scientific">Pseudooceanicola batsensis (strain ATCC BAA-863 / DSM 15984 / KCTC 12145 / HTCC2597)</name>
    <name type="common">Oceanicola batsensis</name>
    <dbReference type="NCBI Taxonomy" id="252305"/>
    <lineage>
        <taxon>Bacteria</taxon>
        <taxon>Pseudomonadati</taxon>
        <taxon>Pseudomonadota</taxon>
        <taxon>Alphaproteobacteria</taxon>
        <taxon>Rhodobacterales</taxon>
        <taxon>Paracoccaceae</taxon>
        <taxon>Pseudooceanicola</taxon>
    </lineage>
</organism>
<dbReference type="Proteomes" id="UP000004318">
    <property type="component" value="Unassembled WGS sequence"/>
</dbReference>
<gene>
    <name evidence="2" type="ORF">OB2597_00935</name>
</gene>
<keyword evidence="3" id="KW-1185">Reference proteome</keyword>
<dbReference type="EMBL" id="AAMO01000010">
    <property type="protein sequence ID" value="EAQ01938.1"/>
    <property type="molecule type" value="Genomic_DNA"/>
</dbReference>